<gene>
    <name evidence="8" type="ORF">EDD55_11092</name>
</gene>
<dbReference type="RefSeq" id="WP_243644847.1">
    <property type="nucleotide sequence ID" value="NZ_CP119676.1"/>
</dbReference>
<dbReference type="InterPro" id="IPR011249">
    <property type="entry name" value="Metalloenz_LuxS/M16"/>
</dbReference>
<evidence type="ECO:0000256" key="1">
    <source>
        <dbReference type="ARBA" id="ARBA00001947"/>
    </source>
</evidence>
<evidence type="ECO:0000259" key="7">
    <source>
        <dbReference type="Pfam" id="PF05193"/>
    </source>
</evidence>
<keyword evidence="3" id="KW-0482">Metalloprotease</keyword>
<dbReference type="InterPro" id="IPR011765">
    <property type="entry name" value="Pept_M16_N"/>
</dbReference>
<dbReference type="EMBL" id="SLZW01000010">
    <property type="protein sequence ID" value="TCS60617.1"/>
    <property type="molecule type" value="Genomic_DNA"/>
</dbReference>
<proteinExistence type="inferred from homology"/>
<comment type="cofactor">
    <cofactor evidence="1">
        <name>Zn(2+)</name>
        <dbReference type="ChEBI" id="CHEBI:29105"/>
    </cofactor>
</comment>
<dbReference type="Pfam" id="PF05193">
    <property type="entry name" value="Peptidase_M16_C"/>
    <property type="match status" value="1"/>
</dbReference>
<reference evidence="8 9" key="1">
    <citation type="submission" date="2019-03" db="EMBL/GenBank/DDBJ databases">
        <title>Genomic Encyclopedia of Type Strains, Phase IV (KMG-IV): sequencing the most valuable type-strain genomes for metagenomic binning, comparative biology and taxonomic classification.</title>
        <authorList>
            <person name="Goeker M."/>
        </authorList>
    </citation>
    <scope>NUCLEOTIDE SEQUENCE [LARGE SCALE GENOMIC DNA]</scope>
    <source>
        <strain evidence="8 9">DSM 101688</strain>
    </source>
</reference>
<comment type="similarity">
    <text evidence="2 4">Belongs to the peptidase M16 family.</text>
</comment>
<evidence type="ECO:0000256" key="5">
    <source>
        <dbReference type="SAM" id="MobiDB-lite"/>
    </source>
</evidence>
<dbReference type="InterPro" id="IPR001431">
    <property type="entry name" value="Pept_M16_Zn_BS"/>
</dbReference>
<evidence type="ECO:0000313" key="8">
    <source>
        <dbReference type="EMBL" id="TCS60617.1"/>
    </source>
</evidence>
<evidence type="ECO:0000313" key="9">
    <source>
        <dbReference type="Proteomes" id="UP000295304"/>
    </source>
</evidence>
<dbReference type="InterPro" id="IPR050361">
    <property type="entry name" value="MPP/UQCRC_Complex"/>
</dbReference>
<organism evidence="8 9">
    <name type="scientific">Varunaivibrio sulfuroxidans</name>
    <dbReference type="NCBI Taxonomy" id="1773489"/>
    <lineage>
        <taxon>Bacteria</taxon>
        <taxon>Pseudomonadati</taxon>
        <taxon>Pseudomonadota</taxon>
        <taxon>Alphaproteobacteria</taxon>
        <taxon>Rhodospirillales</taxon>
        <taxon>Magnetovibrionaceae</taxon>
        <taxon>Varunaivibrio</taxon>
    </lineage>
</organism>
<feature type="domain" description="Peptidase M16 N-terminal" evidence="6">
    <location>
        <begin position="45"/>
        <end position="190"/>
    </location>
</feature>
<dbReference type="Proteomes" id="UP000295304">
    <property type="component" value="Unassembled WGS sequence"/>
</dbReference>
<dbReference type="GO" id="GO:0046872">
    <property type="term" value="F:metal ion binding"/>
    <property type="evidence" value="ECO:0007669"/>
    <property type="project" value="InterPro"/>
</dbReference>
<dbReference type="AlphaFoldDB" id="A0A4R3J5L4"/>
<feature type="domain" description="Peptidase M16 C-terminal" evidence="7">
    <location>
        <begin position="198"/>
        <end position="381"/>
    </location>
</feature>
<dbReference type="GO" id="GO:0006508">
    <property type="term" value="P:proteolysis"/>
    <property type="evidence" value="ECO:0007669"/>
    <property type="project" value="UniProtKB-KW"/>
</dbReference>
<comment type="caution">
    <text evidence="8">The sequence shown here is derived from an EMBL/GenBank/DDBJ whole genome shotgun (WGS) entry which is preliminary data.</text>
</comment>
<dbReference type="InterPro" id="IPR007863">
    <property type="entry name" value="Peptidase_M16_C"/>
</dbReference>
<keyword evidence="3" id="KW-0378">Hydrolase</keyword>
<dbReference type="PANTHER" id="PTHR11851">
    <property type="entry name" value="METALLOPROTEASE"/>
    <property type="match status" value="1"/>
</dbReference>
<evidence type="ECO:0000259" key="6">
    <source>
        <dbReference type="Pfam" id="PF00675"/>
    </source>
</evidence>
<dbReference type="PROSITE" id="PS00143">
    <property type="entry name" value="INSULINASE"/>
    <property type="match status" value="1"/>
</dbReference>
<evidence type="ECO:0000256" key="4">
    <source>
        <dbReference type="RuleBase" id="RU004447"/>
    </source>
</evidence>
<dbReference type="GO" id="GO:0004222">
    <property type="term" value="F:metalloendopeptidase activity"/>
    <property type="evidence" value="ECO:0007669"/>
    <property type="project" value="InterPro"/>
</dbReference>
<dbReference type="PANTHER" id="PTHR11851:SF49">
    <property type="entry name" value="MITOCHONDRIAL-PROCESSING PEPTIDASE SUBUNIT ALPHA"/>
    <property type="match status" value="1"/>
</dbReference>
<name>A0A4R3J5L4_9PROT</name>
<keyword evidence="8" id="KW-0645">Protease</keyword>
<protein>
    <submittedName>
        <fullName evidence="8">Zinc protease</fullName>
    </submittedName>
</protein>
<accession>A0A4R3J5L4</accession>
<evidence type="ECO:0000256" key="3">
    <source>
        <dbReference type="ARBA" id="ARBA00023049"/>
    </source>
</evidence>
<keyword evidence="9" id="KW-1185">Reference proteome</keyword>
<feature type="region of interest" description="Disordered" evidence="5">
    <location>
        <begin position="445"/>
        <end position="476"/>
    </location>
</feature>
<evidence type="ECO:0000256" key="2">
    <source>
        <dbReference type="ARBA" id="ARBA00007261"/>
    </source>
</evidence>
<dbReference type="Pfam" id="PF00675">
    <property type="entry name" value="Peptidase_M16"/>
    <property type="match status" value="1"/>
</dbReference>
<dbReference type="Gene3D" id="3.30.830.10">
    <property type="entry name" value="Metalloenzyme, LuxS/M16 peptidase-like"/>
    <property type="match status" value="2"/>
</dbReference>
<sequence>MFMGVARRCAIISLVLFAGIVMAVGVARAGVFNPQTFRLKNGMEVVLIPNHRMPVVRQMVWYKAGAIDEPKGKTGVAHLLEHLMFKGTKAYPGGAFSVTVARNGGQENAFTAADYTAYFQTVAKDRLPLVMKMEADRMTHLTLTPEDVRTERKVVFEERHMRVDNNPAAVLREKTQQRLFAGSPYAHPVIGYPKDLSKLTRADVLTFYHRHYAPNNAVLVIEGDVTMAELKPLAEKYYGVIPPAKVPPRPSLALTHKVKGGEITLADPRVRQPNLSMTYIAPSYTFGGRDAVIPLEVLNEILSGGPTSRLYRDLVVKRGIAVDAGSYYDGQSLGPGRFVLYASPKPGVPLSRLEAALKEEVHDLLARGISPEELERARRSLLANAVYARDSLSAGAMALGGALVQGRSVYDVESWPDRIRGVSRRQVMRGAREVLGRRNVVVSRLMGAPHKSKKTASPPPPQSGGATPAPTPKKGS</sequence>
<dbReference type="SUPFAM" id="SSF63411">
    <property type="entry name" value="LuxS/MPP-like metallohydrolase"/>
    <property type="match status" value="2"/>
</dbReference>